<proteinExistence type="predicted"/>
<feature type="transmembrane region" description="Helical" evidence="7">
    <location>
        <begin position="351"/>
        <end position="373"/>
    </location>
</feature>
<feature type="transmembrane region" description="Helical" evidence="7">
    <location>
        <begin position="161"/>
        <end position="181"/>
    </location>
</feature>
<keyword evidence="2" id="KW-0813">Transport</keyword>
<evidence type="ECO:0000256" key="5">
    <source>
        <dbReference type="ARBA" id="ARBA00022989"/>
    </source>
</evidence>
<dbReference type="GO" id="GO:0042910">
    <property type="term" value="F:xenobiotic transmembrane transporter activity"/>
    <property type="evidence" value="ECO:0007669"/>
    <property type="project" value="InterPro"/>
</dbReference>
<dbReference type="NCBIfam" id="TIGR00797">
    <property type="entry name" value="matE"/>
    <property type="match status" value="1"/>
</dbReference>
<evidence type="ECO:0000313" key="8">
    <source>
        <dbReference type="EMBL" id="SEH52199.1"/>
    </source>
</evidence>
<feature type="transmembrane region" description="Helical" evidence="7">
    <location>
        <begin position="187"/>
        <end position="212"/>
    </location>
</feature>
<comment type="subcellular location">
    <subcellularLocation>
        <location evidence="1">Cell membrane</location>
        <topology evidence="1">Multi-pass membrane protein</topology>
    </subcellularLocation>
</comment>
<sequence>MKDKGLYKNLFTIVLPIAFQYFMSSLVSASDAFMLGFLNQDSLSASSLAGQVAFVFSLFFMAFISGCNVLAAQYWGKKDLETVEDVLALTMRYSLLVGAVFTLGALIFPEYIMRFFTNDPELVRLGGVYLRTVSLSYVLAGFSQAYFGIMKVCDCARLSSLIGSLSVVFNIIANGCFIFGLGPFPKMGISGAALATVLARAFECIFILVVILRGKCLPLRVGKLLRLNNSVLHKDYIKYTLPLLLNQLGWGGGVTMYSVIMGRLGTDAVAANSIASIVRCIIASLCWGIAAGVGIVLGGMLGRNEIEEAKKAGGKFVRLSILIGVGSGVVILALTPVILKVITLNDQAQYYLKYMMFMAAYYIIGNSLNSTIIGGMFPAGGDTRFGMICDIVTLWCVVVPMGMIGAFVLKLPVLAVAFILTLDEFVKIPAVYKHYMKYKWVKNITR</sequence>
<dbReference type="PANTHER" id="PTHR42925">
    <property type="entry name" value="MULTIDRUG AND TOXIN EFFLUX PROTEIN MATE FAMILY"/>
    <property type="match status" value="1"/>
</dbReference>
<dbReference type="CDD" id="cd13134">
    <property type="entry name" value="MATE_like_8"/>
    <property type="match status" value="1"/>
</dbReference>
<organism evidence="8 9">
    <name type="scientific">Ruminococcus flavefaciens</name>
    <dbReference type="NCBI Taxonomy" id="1265"/>
    <lineage>
        <taxon>Bacteria</taxon>
        <taxon>Bacillati</taxon>
        <taxon>Bacillota</taxon>
        <taxon>Clostridia</taxon>
        <taxon>Eubacteriales</taxon>
        <taxon>Oscillospiraceae</taxon>
        <taxon>Ruminococcus</taxon>
    </lineage>
</organism>
<dbReference type="PIRSF" id="PIRSF006603">
    <property type="entry name" value="DinF"/>
    <property type="match status" value="1"/>
</dbReference>
<dbReference type="RefSeq" id="WP_074715400.1">
    <property type="nucleotide sequence ID" value="NZ_FNWV01000003.1"/>
</dbReference>
<dbReference type="EMBL" id="FNWV01000003">
    <property type="protein sequence ID" value="SEH52199.1"/>
    <property type="molecule type" value="Genomic_DNA"/>
</dbReference>
<dbReference type="Pfam" id="PF01554">
    <property type="entry name" value="MatE"/>
    <property type="match status" value="2"/>
</dbReference>
<gene>
    <name evidence="8" type="ORF">SAMN02910265_01225</name>
</gene>
<feature type="transmembrane region" description="Helical" evidence="7">
    <location>
        <begin position="128"/>
        <end position="149"/>
    </location>
</feature>
<keyword evidence="5 7" id="KW-1133">Transmembrane helix</keyword>
<evidence type="ECO:0000256" key="7">
    <source>
        <dbReference type="SAM" id="Phobius"/>
    </source>
</evidence>
<reference evidence="8 9" key="1">
    <citation type="submission" date="2016-10" db="EMBL/GenBank/DDBJ databases">
        <authorList>
            <person name="de Groot N.N."/>
        </authorList>
    </citation>
    <scope>NUCLEOTIDE SEQUENCE [LARGE SCALE GENOMIC DNA]</scope>
    <source>
        <strain evidence="8 9">YAD2003</strain>
    </source>
</reference>
<dbReference type="InterPro" id="IPR048279">
    <property type="entry name" value="MdtK-like"/>
</dbReference>
<dbReference type="GO" id="GO:0005886">
    <property type="term" value="C:plasma membrane"/>
    <property type="evidence" value="ECO:0007669"/>
    <property type="project" value="UniProtKB-SubCell"/>
</dbReference>
<evidence type="ECO:0000313" key="9">
    <source>
        <dbReference type="Proteomes" id="UP000183190"/>
    </source>
</evidence>
<accession>A0A1H6J088</accession>
<protein>
    <submittedName>
        <fullName evidence="8">Putative efflux protein, MATE family</fullName>
    </submittedName>
</protein>
<dbReference type="PANTHER" id="PTHR42925:SF2">
    <property type="entry name" value="NA+ DRIVEN MULTIDRUG EFFLUX PUMP"/>
    <property type="match status" value="1"/>
</dbReference>
<evidence type="ECO:0000256" key="3">
    <source>
        <dbReference type="ARBA" id="ARBA00022475"/>
    </source>
</evidence>
<feature type="transmembrane region" description="Helical" evidence="7">
    <location>
        <begin position="243"/>
        <end position="262"/>
    </location>
</feature>
<evidence type="ECO:0000256" key="4">
    <source>
        <dbReference type="ARBA" id="ARBA00022692"/>
    </source>
</evidence>
<feature type="transmembrane region" description="Helical" evidence="7">
    <location>
        <begin position="385"/>
        <end position="407"/>
    </location>
</feature>
<feature type="transmembrane region" description="Helical" evidence="7">
    <location>
        <begin position="319"/>
        <end position="339"/>
    </location>
</feature>
<name>A0A1H6J088_RUMFL</name>
<evidence type="ECO:0000256" key="2">
    <source>
        <dbReference type="ARBA" id="ARBA00022448"/>
    </source>
</evidence>
<dbReference type="InterPro" id="IPR047135">
    <property type="entry name" value="YsiQ"/>
</dbReference>
<evidence type="ECO:0000256" key="6">
    <source>
        <dbReference type="ARBA" id="ARBA00023136"/>
    </source>
</evidence>
<keyword evidence="6 7" id="KW-0472">Membrane</keyword>
<dbReference type="OrthoDB" id="9780160at2"/>
<dbReference type="InterPro" id="IPR002528">
    <property type="entry name" value="MATE_fam"/>
</dbReference>
<dbReference type="AlphaFoldDB" id="A0A1H6J088"/>
<feature type="transmembrane region" description="Helical" evidence="7">
    <location>
        <begin position="86"/>
        <end position="108"/>
    </location>
</feature>
<keyword evidence="4 7" id="KW-0812">Transmembrane</keyword>
<keyword evidence="3" id="KW-1003">Cell membrane</keyword>
<feature type="transmembrane region" description="Helical" evidence="7">
    <location>
        <begin position="274"/>
        <end position="298"/>
    </location>
</feature>
<dbReference type="Proteomes" id="UP000183190">
    <property type="component" value="Unassembled WGS sequence"/>
</dbReference>
<feature type="transmembrane region" description="Helical" evidence="7">
    <location>
        <begin position="53"/>
        <end position="74"/>
    </location>
</feature>
<evidence type="ECO:0000256" key="1">
    <source>
        <dbReference type="ARBA" id="ARBA00004651"/>
    </source>
</evidence>
<dbReference type="GO" id="GO:0015297">
    <property type="term" value="F:antiporter activity"/>
    <property type="evidence" value="ECO:0007669"/>
    <property type="project" value="InterPro"/>
</dbReference>